<keyword evidence="1" id="KW-0732">Signal</keyword>
<accession>H9UFS6</accession>
<dbReference type="PROSITE" id="PS51257">
    <property type="entry name" value="PROKAR_LIPOPROTEIN"/>
    <property type="match status" value="1"/>
</dbReference>
<dbReference type="KEGG" id="sfc:Spiaf_0261"/>
<keyword evidence="3" id="KW-1185">Reference proteome</keyword>
<dbReference type="RefSeq" id="WP_014454367.1">
    <property type="nucleotide sequence ID" value="NC_017098.1"/>
</dbReference>
<sequence>MKKTVLVAAVVLLSLSGCSVSQQMDMRIDGSGEVRLTVDLDRVFQEYYRDLSGGDSLEESGIFDTDEITRVLQQQSGLQVDSVTTPQPGRLDVTVRLQDIEQLFRDDTMAVPEVITFSRSANRATVRIRVGRTDLPRFLRLSPIGDSPMIEYLLPPGNSLSRSEYIEYLSWALEEYEGNVPIAHVIESAAIELRIRPAGDILVQRGGEVDGDTVVFRIPVIDLVLADSPLEYSLQFRAE</sequence>
<evidence type="ECO:0000313" key="3">
    <source>
        <dbReference type="Proteomes" id="UP000007383"/>
    </source>
</evidence>
<dbReference type="OrthoDB" id="9803371at2"/>
<dbReference type="Proteomes" id="UP000007383">
    <property type="component" value="Chromosome"/>
</dbReference>
<gene>
    <name evidence="2" type="ordered locus">Spiaf_0261</name>
</gene>
<evidence type="ECO:0000313" key="2">
    <source>
        <dbReference type="EMBL" id="AFG36369.1"/>
    </source>
</evidence>
<protein>
    <recommendedName>
        <fullName evidence="4">Lipoprotein</fullName>
    </recommendedName>
</protein>
<feature type="signal peptide" evidence="1">
    <location>
        <begin position="1"/>
        <end position="23"/>
    </location>
</feature>
<dbReference type="PATRIC" id="fig|889378.3.peg.264"/>
<dbReference type="AlphaFoldDB" id="H9UFS6"/>
<dbReference type="EMBL" id="CP003282">
    <property type="protein sequence ID" value="AFG36369.1"/>
    <property type="molecule type" value="Genomic_DNA"/>
</dbReference>
<reference evidence="3" key="1">
    <citation type="journal article" date="2013" name="Stand. Genomic Sci.">
        <title>Complete genome sequence of the halophilic bacterium Spirochaeta africana type strain (Z-7692(T)) from the alkaline Lake Magadi in the East African Rift.</title>
        <authorList>
            <person name="Liolos K."/>
            <person name="Abt B."/>
            <person name="Scheuner C."/>
            <person name="Teshima H."/>
            <person name="Held B."/>
            <person name="Lapidus A."/>
            <person name="Nolan M."/>
            <person name="Lucas S."/>
            <person name="Deshpande S."/>
            <person name="Cheng J.F."/>
            <person name="Tapia R."/>
            <person name="Goodwin L.A."/>
            <person name="Pitluck S."/>
            <person name="Pagani I."/>
            <person name="Ivanova N."/>
            <person name="Mavromatis K."/>
            <person name="Mikhailova N."/>
            <person name="Huntemann M."/>
            <person name="Pati A."/>
            <person name="Chen A."/>
            <person name="Palaniappan K."/>
            <person name="Land M."/>
            <person name="Rohde M."/>
            <person name="Tindall B.J."/>
            <person name="Detter J.C."/>
            <person name="Goker M."/>
            <person name="Bristow J."/>
            <person name="Eisen J.A."/>
            <person name="Markowitz V."/>
            <person name="Hugenholtz P."/>
            <person name="Woyke T."/>
            <person name="Klenk H.P."/>
            <person name="Kyrpides N.C."/>
        </authorList>
    </citation>
    <scope>NUCLEOTIDE SEQUENCE</scope>
    <source>
        <strain evidence="3">ATCC 700263 / DSM 8902 / Z-7692</strain>
    </source>
</reference>
<proteinExistence type="predicted"/>
<evidence type="ECO:0008006" key="4">
    <source>
        <dbReference type="Google" id="ProtNLM"/>
    </source>
</evidence>
<organism evidence="2 3">
    <name type="scientific">Spirochaeta africana (strain ATCC 700263 / DSM 8902 / Z-7692)</name>
    <dbReference type="NCBI Taxonomy" id="889378"/>
    <lineage>
        <taxon>Bacteria</taxon>
        <taxon>Pseudomonadati</taxon>
        <taxon>Spirochaetota</taxon>
        <taxon>Spirochaetia</taxon>
        <taxon>Spirochaetales</taxon>
        <taxon>Spirochaetaceae</taxon>
        <taxon>Spirochaeta</taxon>
    </lineage>
</organism>
<evidence type="ECO:0000256" key="1">
    <source>
        <dbReference type="SAM" id="SignalP"/>
    </source>
</evidence>
<feature type="chain" id="PRO_5003622980" description="Lipoprotein" evidence="1">
    <location>
        <begin position="24"/>
        <end position="239"/>
    </location>
</feature>
<name>H9UFS6_SPIAZ</name>
<dbReference type="HOGENOM" id="CLU_1160508_0_0_12"/>